<dbReference type="Gene3D" id="3.10.20.90">
    <property type="entry name" value="Phosphatidylinositol 3-kinase Catalytic Subunit, Chain A, domain 1"/>
    <property type="match status" value="1"/>
</dbReference>
<accession>A0ABQ0L7U1</accession>
<dbReference type="CDD" id="cd01763">
    <property type="entry name" value="Ubl_SUMO_like"/>
    <property type="match status" value="1"/>
</dbReference>
<sequence>MRFPIQLVLAALFVREIAAAPVFGSADARALAGVVDLVMERAPEAMANVLPRVAAAENIPTIAKRSTLSLTVTHGGHSIALTVKSTTSFSKILAAAQAKFGVRLLCTFDGARISPNDTPAGLDMRSGDHITC</sequence>
<dbReference type="Proteomes" id="UP000815677">
    <property type="component" value="Unassembled WGS sequence"/>
</dbReference>
<reference evidence="2" key="1">
    <citation type="submission" date="2014-09" db="EMBL/GenBank/DDBJ databases">
        <title>Genome sequence of the luminous mushroom Mycena chlorophos for searching fungal bioluminescence genes.</title>
        <authorList>
            <person name="Tanaka Y."/>
            <person name="Kasuga D."/>
            <person name="Oba Y."/>
            <person name="Hase S."/>
            <person name="Sato K."/>
            <person name="Oba Y."/>
            <person name="Sakakibara Y."/>
        </authorList>
    </citation>
    <scope>NUCLEOTIDE SEQUENCE</scope>
</reference>
<evidence type="ECO:0000313" key="3">
    <source>
        <dbReference type="Proteomes" id="UP000815677"/>
    </source>
</evidence>
<dbReference type="EMBL" id="DF842602">
    <property type="protein sequence ID" value="GAT46597.1"/>
    <property type="molecule type" value="Genomic_DNA"/>
</dbReference>
<keyword evidence="3" id="KW-1185">Reference proteome</keyword>
<proteinExistence type="predicted"/>
<evidence type="ECO:0000256" key="1">
    <source>
        <dbReference type="SAM" id="SignalP"/>
    </source>
</evidence>
<dbReference type="SUPFAM" id="SSF54236">
    <property type="entry name" value="Ubiquitin-like"/>
    <property type="match status" value="1"/>
</dbReference>
<organism evidence="2 3">
    <name type="scientific">Mycena chlorophos</name>
    <name type="common">Agaric fungus</name>
    <name type="synonym">Agaricus chlorophos</name>
    <dbReference type="NCBI Taxonomy" id="658473"/>
    <lineage>
        <taxon>Eukaryota</taxon>
        <taxon>Fungi</taxon>
        <taxon>Dikarya</taxon>
        <taxon>Basidiomycota</taxon>
        <taxon>Agaricomycotina</taxon>
        <taxon>Agaricomycetes</taxon>
        <taxon>Agaricomycetidae</taxon>
        <taxon>Agaricales</taxon>
        <taxon>Marasmiineae</taxon>
        <taxon>Mycenaceae</taxon>
        <taxon>Mycena</taxon>
    </lineage>
</organism>
<feature type="chain" id="PRO_5046258556" description="Ubiquitin-like domain-containing protein" evidence="1">
    <location>
        <begin position="20"/>
        <end position="132"/>
    </location>
</feature>
<name>A0ABQ0L7U1_MYCCL</name>
<evidence type="ECO:0008006" key="4">
    <source>
        <dbReference type="Google" id="ProtNLM"/>
    </source>
</evidence>
<protein>
    <recommendedName>
        <fullName evidence="4">Ubiquitin-like domain-containing protein</fullName>
    </recommendedName>
</protein>
<evidence type="ECO:0000313" key="2">
    <source>
        <dbReference type="EMBL" id="GAT46597.1"/>
    </source>
</evidence>
<dbReference type="InterPro" id="IPR029071">
    <property type="entry name" value="Ubiquitin-like_domsf"/>
</dbReference>
<gene>
    <name evidence="2" type="ORF">MCHLO_04105</name>
</gene>
<keyword evidence="1" id="KW-0732">Signal</keyword>
<feature type="signal peptide" evidence="1">
    <location>
        <begin position="1"/>
        <end position="19"/>
    </location>
</feature>